<dbReference type="GO" id="GO:0016887">
    <property type="term" value="F:ATP hydrolysis activity"/>
    <property type="evidence" value="ECO:0007669"/>
    <property type="project" value="InterPro"/>
</dbReference>
<dbReference type="SUPFAM" id="SSF52540">
    <property type="entry name" value="P-loop containing nucleoside triphosphate hydrolases"/>
    <property type="match status" value="1"/>
</dbReference>
<gene>
    <name evidence="11" type="ORF">IF1G_10866</name>
</gene>
<dbReference type="InterPro" id="IPR036640">
    <property type="entry name" value="ABC1_TM_sf"/>
</dbReference>
<protein>
    <submittedName>
        <fullName evidence="11">Abc transporter protein</fullName>
    </submittedName>
</protein>
<reference evidence="11 12" key="1">
    <citation type="journal article" date="2019" name="Appl. Microbiol. Biotechnol.">
        <title>Genome sequence of Isaria javanica and comparative genome analysis insights into family S53 peptidase evolution in fungal entomopathogens.</title>
        <authorList>
            <person name="Lin R."/>
            <person name="Zhang X."/>
            <person name="Xin B."/>
            <person name="Zou M."/>
            <person name="Gao Y."/>
            <person name="Qin F."/>
            <person name="Hu Q."/>
            <person name="Xie B."/>
            <person name="Cheng X."/>
        </authorList>
    </citation>
    <scope>NUCLEOTIDE SEQUENCE [LARGE SCALE GENOMIC DNA]</scope>
    <source>
        <strain evidence="11 12">IJ1G</strain>
    </source>
</reference>
<dbReference type="EMBL" id="SPUK01000027">
    <property type="protein sequence ID" value="TQV90387.1"/>
    <property type="molecule type" value="Genomic_DNA"/>
</dbReference>
<evidence type="ECO:0000256" key="6">
    <source>
        <dbReference type="ARBA" id="ARBA00022989"/>
    </source>
</evidence>
<dbReference type="SUPFAM" id="SSF90123">
    <property type="entry name" value="ABC transporter transmembrane region"/>
    <property type="match status" value="1"/>
</dbReference>
<dbReference type="InterPro" id="IPR017871">
    <property type="entry name" value="ABC_transporter-like_CS"/>
</dbReference>
<keyword evidence="3" id="KW-0812">Transmembrane</keyword>
<dbReference type="STRING" id="43265.A0A545ULP8"/>
<comment type="similarity">
    <text evidence="8">Belongs to the ABC transporter superfamily. ABCB family. Heavy Metal importer (TC 3.A.1.210) subfamily.</text>
</comment>
<dbReference type="GO" id="GO:0005524">
    <property type="term" value="F:ATP binding"/>
    <property type="evidence" value="ECO:0007669"/>
    <property type="project" value="UniProtKB-KW"/>
</dbReference>
<evidence type="ECO:0000313" key="12">
    <source>
        <dbReference type="Proteomes" id="UP000315783"/>
    </source>
</evidence>
<dbReference type="GO" id="GO:0016020">
    <property type="term" value="C:membrane"/>
    <property type="evidence" value="ECO:0007669"/>
    <property type="project" value="UniProtKB-SubCell"/>
</dbReference>
<keyword evidence="6" id="KW-1133">Transmembrane helix</keyword>
<organism evidence="11 12">
    <name type="scientific">Cordyceps javanica</name>
    <dbReference type="NCBI Taxonomy" id="43265"/>
    <lineage>
        <taxon>Eukaryota</taxon>
        <taxon>Fungi</taxon>
        <taxon>Dikarya</taxon>
        <taxon>Ascomycota</taxon>
        <taxon>Pezizomycotina</taxon>
        <taxon>Sordariomycetes</taxon>
        <taxon>Hypocreomycetidae</taxon>
        <taxon>Hypocreales</taxon>
        <taxon>Cordycipitaceae</taxon>
        <taxon>Cordyceps</taxon>
    </lineage>
</organism>
<keyword evidence="2" id="KW-0813">Transport</keyword>
<dbReference type="PANTHER" id="PTHR24221">
    <property type="entry name" value="ATP-BINDING CASSETTE SUB-FAMILY B"/>
    <property type="match status" value="1"/>
</dbReference>
<comment type="caution">
    <text evidence="11">The sequence shown here is derived from an EMBL/GenBank/DDBJ whole genome shotgun (WGS) entry which is preliminary data.</text>
</comment>
<feature type="domain" description="ABC transmembrane type-1" evidence="10">
    <location>
        <begin position="51"/>
        <end position="334"/>
    </location>
</feature>
<dbReference type="Gene3D" id="1.20.1560.10">
    <property type="entry name" value="ABC transporter type 1, transmembrane domain"/>
    <property type="match status" value="1"/>
</dbReference>
<dbReference type="Proteomes" id="UP000315783">
    <property type="component" value="Unassembled WGS sequence"/>
</dbReference>
<evidence type="ECO:0000256" key="4">
    <source>
        <dbReference type="ARBA" id="ARBA00022741"/>
    </source>
</evidence>
<evidence type="ECO:0000256" key="3">
    <source>
        <dbReference type="ARBA" id="ARBA00022692"/>
    </source>
</evidence>
<dbReference type="PANTHER" id="PTHR24221:SF503">
    <property type="entry name" value="MITOCHONDRIAL POTASSIUM CHANNEL ATP-BINDING SUBUNIT"/>
    <property type="match status" value="1"/>
</dbReference>
<dbReference type="InterPro" id="IPR039421">
    <property type="entry name" value="Type_1_exporter"/>
</dbReference>
<dbReference type="InterPro" id="IPR003439">
    <property type="entry name" value="ABC_transporter-like_ATP-bd"/>
</dbReference>
<dbReference type="InterPro" id="IPR027417">
    <property type="entry name" value="P-loop_NTPase"/>
</dbReference>
<evidence type="ECO:0000256" key="1">
    <source>
        <dbReference type="ARBA" id="ARBA00004141"/>
    </source>
</evidence>
<evidence type="ECO:0000256" key="2">
    <source>
        <dbReference type="ARBA" id="ARBA00022448"/>
    </source>
</evidence>
<dbReference type="SMART" id="SM00382">
    <property type="entry name" value="AAA"/>
    <property type="match status" value="1"/>
</dbReference>
<evidence type="ECO:0000259" key="10">
    <source>
        <dbReference type="PROSITE" id="PS50929"/>
    </source>
</evidence>
<evidence type="ECO:0000259" key="9">
    <source>
        <dbReference type="PROSITE" id="PS50893"/>
    </source>
</evidence>
<dbReference type="GO" id="GO:0140359">
    <property type="term" value="F:ABC-type transporter activity"/>
    <property type="evidence" value="ECO:0007669"/>
    <property type="project" value="InterPro"/>
</dbReference>
<evidence type="ECO:0000256" key="7">
    <source>
        <dbReference type="ARBA" id="ARBA00023136"/>
    </source>
</evidence>
<name>A0A545ULP8_9HYPO</name>
<dbReference type="InterPro" id="IPR003593">
    <property type="entry name" value="AAA+_ATPase"/>
</dbReference>
<dbReference type="FunFam" id="3.40.50.300:FF:000287">
    <property type="entry name" value="Multidrug ABC transporter ATP-binding protein"/>
    <property type="match status" value="1"/>
</dbReference>
<dbReference type="AlphaFoldDB" id="A0A545ULP8"/>
<dbReference type="Gene3D" id="3.40.50.300">
    <property type="entry name" value="P-loop containing nucleotide triphosphate hydrolases"/>
    <property type="match status" value="1"/>
</dbReference>
<keyword evidence="7" id="KW-0472">Membrane</keyword>
<comment type="subcellular location">
    <subcellularLocation>
        <location evidence="1">Membrane</location>
        <topology evidence="1">Multi-pass membrane protein</topology>
    </subcellularLocation>
</comment>
<evidence type="ECO:0000256" key="8">
    <source>
        <dbReference type="ARBA" id="ARBA00024363"/>
    </source>
</evidence>
<dbReference type="Pfam" id="PF00664">
    <property type="entry name" value="ABC_membrane"/>
    <property type="match status" value="1"/>
</dbReference>
<keyword evidence="12" id="KW-1185">Reference proteome</keyword>
<keyword evidence="5" id="KW-0067">ATP-binding</keyword>
<dbReference type="Pfam" id="PF00005">
    <property type="entry name" value="ABC_tran"/>
    <property type="match status" value="1"/>
</dbReference>
<evidence type="ECO:0000256" key="5">
    <source>
        <dbReference type="ARBA" id="ARBA00022840"/>
    </source>
</evidence>
<proteinExistence type="inferred from homology"/>
<feature type="domain" description="ABC transporter" evidence="9">
    <location>
        <begin position="368"/>
        <end position="602"/>
    </location>
</feature>
<dbReference type="PROSITE" id="PS50893">
    <property type="entry name" value="ABC_TRANSPORTER_2"/>
    <property type="match status" value="1"/>
</dbReference>
<dbReference type="PROSITE" id="PS00211">
    <property type="entry name" value="ABC_TRANSPORTER_1"/>
    <property type="match status" value="1"/>
</dbReference>
<evidence type="ECO:0000313" key="11">
    <source>
        <dbReference type="EMBL" id="TQV90387.1"/>
    </source>
</evidence>
<dbReference type="InterPro" id="IPR011527">
    <property type="entry name" value="ABC1_TM_dom"/>
</dbReference>
<sequence>MNEDDKEEERMKLLSQKRLEETGWIGYLRGFTIFLPHLIPYKDRFTQFWLLVLLGCICVDRVTTLLIPIQLAKVIDALTAYQGTGHVPVKELALYFILNFPVQQAAQVLENFARIRISQFSKYQLNSLAFSHVMSLSMDYHTSRSTGKVITAIEQGTDLTFILDIGLGLGPRIVDLFVAAVYLTNKFDASTGAVMLMATVVNAYVTAKGNKFTAAIERRSVNNDQEENKVLYDAIGNWYTVEIHNQRKFEHQRYTGAVMKSLLSNRRYSDISDLVYSMQNLVLEVGYLVVCYMIATRVADGQSTVSSFVFITSYWSVISYPMMSLAYQLHSTASQLVRAEWLYQLLQTKPSVQDKPGARPLRITDCEIEFQNVSFAYHPERPILHDISFKVAPGQSIALVGETGSGKSSLLKLLYRFYDVTRGRITIDGQDLRDVTLSSLRDSLGAVPQDPSVFDQTIMENLLYARPGATEADVYDACRRARIHDQILSFPDGYRARIGERGVRLSGGELQRLAIARVLVRRPRIVVLDEATSAVDSATEAAVQQALQALSEGRTVFTVAHRLSTVVAADRILVVHQGAIVESGTHRELLARDGRYASLWRIQTAAAKDEGGDVL</sequence>
<dbReference type="PROSITE" id="PS50929">
    <property type="entry name" value="ABC_TM1F"/>
    <property type="match status" value="1"/>
</dbReference>
<keyword evidence="4" id="KW-0547">Nucleotide-binding</keyword>
<accession>A0A545ULP8</accession>